<keyword evidence="5 10" id="KW-0812">Transmembrane</keyword>
<dbReference type="GO" id="GO:0043048">
    <property type="term" value="P:dolichyl monophosphate biosynthetic process"/>
    <property type="evidence" value="ECO:0007669"/>
    <property type="project" value="TreeGrafter"/>
</dbReference>
<dbReference type="Proteomes" id="UP000789706">
    <property type="component" value="Unassembled WGS sequence"/>
</dbReference>
<dbReference type="EMBL" id="CAJVPK010000597">
    <property type="protein sequence ID" value="CAG8530412.1"/>
    <property type="molecule type" value="Genomic_DNA"/>
</dbReference>
<evidence type="ECO:0000256" key="6">
    <source>
        <dbReference type="ARBA" id="ARBA00022777"/>
    </source>
</evidence>
<evidence type="ECO:0000256" key="3">
    <source>
        <dbReference type="ARBA" id="ARBA00012132"/>
    </source>
</evidence>
<evidence type="ECO:0000256" key="5">
    <source>
        <dbReference type="ARBA" id="ARBA00022692"/>
    </source>
</evidence>
<feature type="transmembrane region" description="Helical" evidence="10">
    <location>
        <begin position="342"/>
        <end position="358"/>
    </location>
</feature>
<feature type="transmembrane region" description="Helical" evidence="10">
    <location>
        <begin position="460"/>
        <end position="477"/>
    </location>
</feature>
<feature type="transmembrane region" description="Helical" evidence="10">
    <location>
        <begin position="268"/>
        <end position="288"/>
    </location>
</feature>
<evidence type="ECO:0000313" key="12">
    <source>
        <dbReference type="Proteomes" id="UP000789706"/>
    </source>
</evidence>
<evidence type="ECO:0000256" key="2">
    <source>
        <dbReference type="ARBA" id="ARBA00010794"/>
    </source>
</evidence>
<feature type="transmembrane region" description="Helical" evidence="10">
    <location>
        <begin position="413"/>
        <end position="440"/>
    </location>
</feature>
<dbReference type="GO" id="GO:0005789">
    <property type="term" value="C:endoplasmic reticulum membrane"/>
    <property type="evidence" value="ECO:0007669"/>
    <property type="project" value="UniProtKB-SubCell"/>
</dbReference>
<dbReference type="PANTHER" id="PTHR13205:SF15">
    <property type="entry name" value="DOLICHOL KINASE"/>
    <property type="match status" value="1"/>
</dbReference>
<comment type="subcellular location">
    <subcellularLocation>
        <location evidence="1">Endoplasmic reticulum membrane</location>
        <topology evidence="1">Multi-pass membrane protein</topology>
    </subcellularLocation>
</comment>
<feature type="transmembrane region" description="Helical" evidence="10">
    <location>
        <begin position="116"/>
        <end position="135"/>
    </location>
</feature>
<dbReference type="OrthoDB" id="377083at2759"/>
<evidence type="ECO:0000256" key="1">
    <source>
        <dbReference type="ARBA" id="ARBA00004477"/>
    </source>
</evidence>
<dbReference type="EC" id="2.7.1.108" evidence="3"/>
<proteinExistence type="inferred from homology"/>
<feature type="transmembrane region" description="Helical" evidence="10">
    <location>
        <begin position="147"/>
        <end position="167"/>
    </location>
</feature>
<evidence type="ECO:0000256" key="8">
    <source>
        <dbReference type="ARBA" id="ARBA00022989"/>
    </source>
</evidence>
<dbReference type="InterPro" id="IPR032974">
    <property type="entry name" value="Polypren_kinase"/>
</dbReference>
<feature type="transmembrane region" description="Helical" evidence="10">
    <location>
        <begin position="364"/>
        <end position="384"/>
    </location>
</feature>
<gene>
    <name evidence="11" type="ORF">DEBURN_LOCUS6111</name>
</gene>
<name>A0A9N9AJ76_9GLOM</name>
<evidence type="ECO:0000256" key="9">
    <source>
        <dbReference type="ARBA" id="ARBA00023136"/>
    </source>
</evidence>
<accession>A0A9N9AJ76</accession>
<comment type="similarity">
    <text evidence="2">Belongs to the polyprenol kinase family.</text>
</comment>
<evidence type="ECO:0000313" key="11">
    <source>
        <dbReference type="EMBL" id="CAG8530412.1"/>
    </source>
</evidence>
<sequence length="625" mass="71415">MTPPPIPTSASSLERGVILIIALYASIKVVLIMAANEVGRIEGLGEKLFHRIWGTDDKSFYGVLLLPTVAAAKLVDVQRSPNFNEGDFNIGMKDEFHVGILIHMFMSKHVILHNMSILWAMTIVTGISVFLVISLSKFGFFPLFEKLPWQFILFSQIFYQVSLYSIITILKKSFTFGELSVVAQAITLLVVELWVITVNRFNLMSHSHFRKHSPSDITLYQIALILGMLLIGIILSPILIRSRHLAQQPRWRTKHAHAFNNGRKWTAFSIYGGTALIIGLIGHCMKFYLSTDPYSWIVNYIIESPMKIVLALYWIITIALSLLLFAKYAFSRKIYSLNTKRKFFHFLAIVMFIPGYLLEPDFMHLAFSVAFAALIYLEYLRYFAVYPLGKKLHIFLCEFLDYRDIGPCILSHIYLLVGCAGSNLSGILTLGIGDAMASIIGRRYGRHRWPGTSKTVEGSIAFILFQLFGAYIVTLICPSSNMWADGEKWVGYSFAVSITALLEAISYQNDNLMIPLYMWALEKEIVFRQTVNSNMDFLERLKIMAPEAAAVYNDLEVIEESTETILANTRRVEITLDNKNWQKKDTDEFYKIGKKFKSEQKKNPERFHDALTRNGEFIVYKNLFM</sequence>
<feature type="transmembrane region" description="Helical" evidence="10">
    <location>
        <begin position="16"/>
        <end position="35"/>
    </location>
</feature>
<feature type="transmembrane region" description="Helical" evidence="10">
    <location>
        <begin position="308"/>
        <end position="330"/>
    </location>
</feature>
<feature type="transmembrane region" description="Helical" evidence="10">
    <location>
        <begin position="489"/>
        <end position="507"/>
    </location>
</feature>
<organism evidence="11 12">
    <name type="scientific">Diversispora eburnea</name>
    <dbReference type="NCBI Taxonomy" id="1213867"/>
    <lineage>
        <taxon>Eukaryota</taxon>
        <taxon>Fungi</taxon>
        <taxon>Fungi incertae sedis</taxon>
        <taxon>Mucoromycota</taxon>
        <taxon>Glomeromycotina</taxon>
        <taxon>Glomeromycetes</taxon>
        <taxon>Diversisporales</taxon>
        <taxon>Diversisporaceae</taxon>
        <taxon>Diversispora</taxon>
    </lineage>
</organism>
<keyword evidence="7" id="KW-0256">Endoplasmic reticulum</keyword>
<evidence type="ECO:0000256" key="4">
    <source>
        <dbReference type="ARBA" id="ARBA00022679"/>
    </source>
</evidence>
<feature type="transmembrane region" description="Helical" evidence="10">
    <location>
        <begin position="217"/>
        <end position="240"/>
    </location>
</feature>
<reference evidence="11" key="1">
    <citation type="submission" date="2021-06" db="EMBL/GenBank/DDBJ databases">
        <authorList>
            <person name="Kallberg Y."/>
            <person name="Tangrot J."/>
            <person name="Rosling A."/>
        </authorList>
    </citation>
    <scope>NUCLEOTIDE SEQUENCE</scope>
    <source>
        <strain evidence="11">AZ414A</strain>
    </source>
</reference>
<dbReference type="AlphaFoldDB" id="A0A9N9AJ76"/>
<protein>
    <recommendedName>
        <fullName evidence="3">dolichol kinase</fullName>
        <ecNumber evidence="3">2.7.1.108</ecNumber>
    </recommendedName>
</protein>
<dbReference type="PANTHER" id="PTHR13205">
    <property type="entry name" value="TRANSMEMBRANE PROTEIN 15-RELATED"/>
    <property type="match status" value="1"/>
</dbReference>
<comment type="caution">
    <text evidence="11">The sequence shown here is derived from an EMBL/GenBank/DDBJ whole genome shotgun (WGS) entry which is preliminary data.</text>
</comment>
<evidence type="ECO:0000256" key="7">
    <source>
        <dbReference type="ARBA" id="ARBA00022824"/>
    </source>
</evidence>
<dbReference type="GO" id="GO:0004168">
    <property type="term" value="F:dolichol kinase activity"/>
    <property type="evidence" value="ECO:0007669"/>
    <property type="project" value="UniProtKB-EC"/>
</dbReference>
<keyword evidence="6" id="KW-0418">Kinase</keyword>
<keyword evidence="4" id="KW-0808">Transferase</keyword>
<keyword evidence="9 10" id="KW-0472">Membrane</keyword>
<evidence type="ECO:0000256" key="10">
    <source>
        <dbReference type="SAM" id="Phobius"/>
    </source>
</evidence>
<feature type="transmembrane region" description="Helical" evidence="10">
    <location>
        <begin position="179"/>
        <end position="197"/>
    </location>
</feature>
<keyword evidence="12" id="KW-1185">Reference proteome</keyword>
<keyword evidence="8 10" id="KW-1133">Transmembrane helix</keyword>